<evidence type="ECO:0000259" key="1">
    <source>
        <dbReference type="Pfam" id="PF18676"/>
    </source>
</evidence>
<name>A0A1N7LPD8_9BACT</name>
<protein>
    <submittedName>
        <fullName evidence="3">Por secretion system C-terminal sorting domain-containing protein</fullName>
    </submittedName>
</protein>
<dbReference type="OrthoDB" id="818293at2"/>
<evidence type="ECO:0000259" key="2">
    <source>
        <dbReference type="Pfam" id="PF18962"/>
    </source>
</evidence>
<dbReference type="RefSeq" id="WP_139325504.1">
    <property type="nucleotide sequence ID" value="NZ_FTOP01000004.1"/>
</dbReference>
<dbReference type="AlphaFoldDB" id="A0A1N7LPD8"/>
<dbReference type="Proteomes" id="UP000186026">
    <property type="component" value="Unassembled WGS sequence"/>
</dbReference>
<dbReference type="InterPro" id="IPR026444">
    <property type="entry name" value="Secre_tail"/>
</dbReference>
<dbReference type="Pfam" id="PF18676">
    <property type="entry name" value="MBG_2"/>
    <property type="match status" value="1"/>
</dbReference>
<reference evidence="4" key="1">
    <citation type="submission" date="2017-01" db="EMBL/GenBank/DDBJ databases">
        <authorList>
            <person name="Varghese N."/>
            <person name="Submissions S."/>
        </authorList>
    </citation>
    <scope>NUCLEOTIDE SEQUENCE [LARGE SCALE GENOMIC DNA]</scope>
    <source>
        <strain evidence="4">DSM 46698</strain>
    </source>
</reference>
<keyword evidence="4" id="KW-1185">Reference proteome</keyword>
<dbReference type="NCBIfam" id="TIGR04183">
    <property type="entry name" value="Por_Secre_tail"/>
    <property type="match status" value="1"/>
</dbReference>
<gene>
    <name evidence="3" type="ORF">SAMN05421761_1041</name>
</gene>
<feature type="non-terminal residue" evidence="3">
    <location>
        <position position="1"/>
    </location>
</feature>
<organism evidence="3 4">
    <name type="scientific">Belliella pelovolcani</name>
    <dbReference type="NCBI Taxonomy" id="529505"/>
    <lineage>
        <taxon>Bacteria</taxon>
        <taxon>Pseudomonadati</taxon>
        <taxon>Bacteroidota</taxon>
        <taxon>Cytophagia</taxon>
        <taxon>Cytophagales</taxon>
        <taxon>Cyclobacteriaceae</taxon>
        <taxon>Belliella</taxon>
    </lineage>
</organism>
<feature type="domain" description="MBG" evidence="1">
    <location>
        <begin position="117"/>
        <end position="192"/>
    </location>
</feature>
<dbReference type="Gene3D" id="3.30.160.710">
    <property type="match status" value="1"/>
</dbReference>
<dbReference type="InterPro" id="IPR041286">
    <property type="entry name" value="MBG_2"/>
</dbReference>
<dbReference type="EMBL" id="FTOP01000004">
    <property type="protein sequence ID" value="SIS75662.1"/>
    <property type="molecule type" value="Genomic_DNA"/>
</dbReference>
<evidence type="ECO:0000313" key="3">
    <source>
        <dbReference type="EMBL" id="SIS75662.1"/>
    </source>
</evidence>
<evidence type="ECO:0000313" key="4">
    <source>
        <dbReference type="Proteomes" id="UP000186026"/>
    </source>
</evidence>
<dbReference type="Pfam" id="PF18962">
    <property type="entry name" value="Por_Secre_tail"/>
    <property type="match status" value="1"/>
</dbReference>
<sequence>DAIYSNNINAGTATASYDYEGDDNYLPSSDSEDFEIGKASTTTVVTINGGPFTYTGSAIEPATVSVTGPDGLNLTPDAIYSNNINAGTATASYDYEGDDNYLPSSDSEDFEIGKAPLTITADSFEKFTGQENPTFSVTYSGFVNDEDEENLDGELEFETDADRSSCAGSYLITPSGLTSSNYDITFVNGTLTVKPVHIDAIESSAPIQVGTNGTLKATVTADGVGVAGVLVEFFINETSQGTALTGTDGKASKPTFATMNDAGLFNLKASVGDDCAVSDVILTVFDPSGGFVTGGGWINSPAGALKADPSKEGRANYGFNAKYKSGKNQNEVDGNLEFNFQVGNFNFKSISMDNMSLTVSGHLATFTGKGRVNNVDGFSIFVSILDEALSDSFTTDKIRIRVTDSSGNVVYDNNVTNTNLTAIPETEIGGGNIVIHTPPAKGKGKKVTISELIEVPWNTPIDEIMNILNELSAEWTASGEISEITWKIDDYNAIQPGYYEVVGEYYNQATFAMMDPVYVPVIVMDKALPESITISKESISPLAKLGEVIGTLGTIDPADDVHTYRLEGTDMLTILGDQLIWNGSGLVPNGMTFTLFSMDRMGNEISREITLSREVDSNSILIYPNPAKTETNILIQLSEESVVGIKVFDASGRVIHEEQSVHSETFVKYLDLQGYSSGLYHVVVQIGNRVLSGRLVRDL</sequence>
<feature type="domain" description="Secretion system C-terminal sorting" evidence="2">
    <location>
        <begin position="622"/>
        <end position="689"/>
    </location>
</feature>
<accession>A0A1N7LPD8</accession>
<dbReference type="STRING" id="529505.SAMN05421761_1041"/>
<proteinExistence type="predicted"/>